<dbReference type="PANTHER" id="PTHR46609">
    <property type="entry name" value="EXONUCLEASE, PHAGE-TYPE/RECB, C-TERMINAL DOMAIN-CONTAINING PROTEIN"/>
    <property type="match status" value="1"/>
</dbReference>
<feature type="region of interest" description="Disordered" evidence="1">
    <location>
        <begin position="40"/>
        <end position="95"/>
    </location>
</feature>
<dbReference type="OrthoDB" id="6771826at2759"/>
<dbReference type="InterPro" id="IPR019080">
    <property type="entry name" value="YqaJ_viral_recombinase"/>
</dbReference>
<feature type="region of interest" description="Disordered" evidence="1">
    <location>
        <begin position="1"/>
        <end position="24"/>
    </location>
</feature>
<dbReference type="SUPFAM" id="SSF52980">
    <property type="entry name" value="Restriction endonuclease-like"/>
    <property type="match status" value="1"/>
</dbReference>
<dbReference type="InterPro" id="IPR011335">
    <property type="entry name" value="Restrct_endonuc-II-like"/>
</dbReference>
<dbReference type="CDD" id="cd22343">
    <property type="entry name" value="PDDEXK_lambda_exonuclease-like"/>
    <property type="match status" value="1"/>
</dbReference>
<feature type="compositionally biased region" description="Low complexity" evidence="1">
    <location>
        <begin position="44"/>
        <end position="78"/>
    </location>
</feature>
<dbReference type="GO" id="GO:0006281">
    <property type="term" value="P:DNA repair"/>
    <property type="evidence" value="ECO:0007669"/>
    <property type="project" value="UniProtKB-ARBA"/>
</dbReference>
<sequence>MPRYNRYGRSRSKKAKTKQLYWDGKQHLETEEMIRKENEEEIQEVQQEIQDVQQETQDVQQETQEVQQEIQDVQQETQETQEDNTRHMETGETSVEKTFQQKELLPTNMNAENGCKSTKEHVCYKNWDNSAPAMEADMVVQGFNISEEMHGLRFNQGKRLNLIQRGSYQRRVQLSGLRYNGKTEWHTSPYKDATGSSPGQHFKTFLKRQVNSAEKKSCRKRLFDGKPDNATKPKKAKMMPNHDYGPKADQLEDPEMIVQQVEEIIKGLHVTELDRDRIQISSIGQFGNEVYESERKHRLTASLFGRVVKRKKHTPCHALVRSILKQSNCMTEAMEYGILKEKVAKGIFEKSQNLQVSESGLWIDTQNPYLAASPDGLIGNDAIIEVKCLHSASKLPATTSTLDEVIDLLGNKICLEKRDNKIQLKRNHNYYYQVYTGPVEHHKQKQMLPSCVRW</sequence>
<accession>A0A9N9XSU4</accession>
<evidence type="ECO:0000256" key="1">
    <source>
        <dbReference type="SAM" id="MobiDB-lite"/>
    </source>
</evidence>
<evidence type="ECO:0000313" key="4">
    <source>
        <dbReference type="Proteomes" id="UP001153712"/>
    </source>
</evidence>
<feature type="compositionally biased region" description="Basic and acidic residues" evidence="1">
    <location>
        <begin position="222"/>
        <end position="231"/>
    </location>
</feature>
<dbReference type="PANTHER" id="PTHR46609:SF8">
    <property type="entry name" value="YQAJ VIRAL RECOMBINASE DOMAIN-CONTAINING PROTEIN"/>
    <property type="match status" value="1"/>
</dbReference>
<reference evidence="3" key="1">
    <citation type="submission" date="2022-01" db="EMBL/GenBank/DDBJ databases">
        <authorList>
            <person name="King R."/>
        </authorList>
    </citation>
    <scope>NUCLEOTIDE SEQUENCE</scope>
</reference>
<dbReference type="EMBL" id="OU900101">
    <property type="protein sequence ID" value="CAG9864782.1"/>
    <property type="molecule type" value="Genomic_DNA"/>
</dbReference>
<protein>
    <recommendedName>
        <fullName evidence="2">YqaJ viral recombinase domain-containing protein</fullName>
    </recommendedName>
</protein>
<feature type="compositionally biased region" description="Basic residues" evidence="1">
    <location>
        <begin position="1"/>
        <end position="17"/>
    </location>
</feature>
<proteinExistence type="predicted"/>
<dbReference type="AlphaFoldDB" id="A0A9N9XSU4"/>
<dbReference type="InterPro" id="IPR051703">
    <property type="entry name" value="NF-kappa-B_Signaling_Reg"/>
</dbReference>
<organism evidence="3 4">
    <name type="scientific">Phyllotreta striolata</name>
    <name type="common">Striped flea beetle</name>
    <name type="synonym">Crioceris striolata</name>
    <dbReference type="NCBI Taxonomy" id="444603"/>
    <lineage>
        <taxon>Eukaryota</taxon>
        <taxon>Metazoa</taxon>
        <taxon>Ecdysozoa</taxon>
        <taxon>Arthropoda</taxon>
        <taxon>Hexapoda</taxon>
        <taxon>Insecta</taxon>
        <taxon>Pterygota</taxon>
        <taxon>Neoptera</taxon>
        <taxon>Endopterygota</taxon>
        <taxon>Coleoptera</taxon>
        <taxon>Polyphaga</taxon>
        <taxon>Cucujiformia</taxon>
        <taxon>Chrysomeloidea</taxon>
        <taxon>Chrysomelidae</taxon>
        <taxon>Galerucinae</taxon>
        <taxon>Alticini</taxon>
        <taxon>Phyllotreta</taxon>
    </lineage>
</organism>
<dbReference type="Proteomes" id="UP001153712">
    <property type="component" value="Chromosome 8"/>
</dbReference>
<keyword evidence="4" id="KW-1185">Reference proteome</keyword>
<feature type="region of interest" description="Disordered" evidence="1">
    <location>
        <begin position="222"/>
        <end position="242"/>
    </location>
</feature>
<evidence type="ECO:0000313" key="3">
    <source>
        <dbReference type="EMBL" id="CAG9864782.1"/>
    </source>
</evidence>
<dbReference type="Gene3D" id="3.90.320.10">
    <property type="match status" value="1"/>
</dbReference>
<name>A0A9N9XSU4_PHYSR</name>
<feature type="domain" description="YqaJ viral recombinase" evidence="2">
    <location>
        <begin position="292"/>
        <end position="396"/>
    </location>
</feature>
<dbReference type="InterPro" id="IPR011604">
    <property type="entry name" value="PDDEXK-like_dom_sf"/>
</dbReference>
<evidence type="ECO:0000259" key="2">
    <source>
        <dbReference type="Pfam" id="PF09588"/>
    </source>
</evidence>
<gene>
    <name evidence="3" type="ORF">PHYEVI_LOCUS11032</name>
</gene>
<dbReference type="Pfam" id="PF09588">
    <property type="entry name" value="YqaJ"/>
    <property type="match status" value="1"/>
</dbReference>